<sequence length="118" mass="13698">MNKRKVGSRNENLAVKYLESKGYRILDRNYYSRYGEIDIVAEKDGTVVIVEVRSLSKQDFGSPEESVNIRKVSKILKTAQHYLYEKNLFDKTVRFDVIAITKDGINHIENAFTEDFLC</sequence>
<gene>
    <name evidence="3" type="ORF">ENO34_03095</name>
</gene>
<reference evidence="3" key="1">
    <citation type="journal article" date="2020" name="mSystems">
        <title>Genome- and Community-Level Interaction Insights into Carbon Utilization and Element Cycling Functions of Hydrothermarchaeota in Hydrothermal Sediment.</title>
        <authorList>
            <person name="Zhou Z."/>
            <person name="Liu Y."/>
            <person name="Xu W."/>
            <person name="Pan J."/>
            <person name="Luo Z.H."/>
            <person name="Li M."/>
        </authorList>
    </citation>
    <scope>NUCLEOTIDE SEQUENCE [LARGE SCALE GENOMIC DNA]</scope>
    <source>
        <strain evidence="3">SpSt-1257</strain>
    </source>
</reference>
<evidence type="ECO:0000256" key="2">
    <source>
        <dbReference type="HAMAP-Rule" id="MF_00048"/>
    </source>
</evidence>
<name>A0A831YAZ6_9AQUI</name>
<dbReference type="InterPro" id="IPR011335">
    <property type="entry name" value="Restrct_endonuc-II-like"/>
</dbReference>
<dbReference type="SUPFAM" id="SSF52980">
    <property type="entry name" value="Restriction endonuclease-like"/>
    <property type="match status" value="1"/>
</dbReference>
<dbReference type="GO" id="GO:0003676">
    <property type="term" value="F:nucleic acid binding"/>
    <property type="evidence" value="ECO:0007669"/>
    <property type="project" value="InterPro"/>
</dbReference>
<dbReference type="PANTHER" id="PTHR34039:SF1">
    <property type="entry name" value="UPF0102 PROTEIN YRAN"/>
    <property type="match status" value="1"/>
</dbReference>
<organism evidence="3">
    <name type="scientific">Sulfurihydrogenibium azorense</name>
    <dbReference type="NCBI Taxonomy" id="309806"/>
    <lineage>
        <taxon>Bacteria</taxon>
        <taxon>Pseudomonadati</taxon>
        <taxon>Aquificota</taxon>
        <taxon>Aquificia</taxon>
        <taxon>Aquificales</taxon>
        <taxon>Hydrogenothermaceae</taxon>
        <taxon>Sulfurihydrogenibium</taxon>
    </lineage>
</organism>
<comment type="similarity">
    <text evidence="1 2">Belongs to the UPF0102 family.</text>
</comment>
<dbReference type="Proteomes" id="UP000885621">
    <property type="component" value="Unassembled WGS sequence"/>
</dbReference>
<dbReference type="AlphaFoldDB" id="A0A831YAZ6"/>
<evidence type="ECO:0000313" key="3">
    <source>
        <dbReference type="EMBL" id="HEV09370.1"/>
    </source>
</evidence>
<dbReference type="NCBIfam" id="TIGR00252">
    <property type="entry name" value="YraN family protein"/>
    <property type="match status" value="1"/>
</dbReference>
<dbReference type="Gene3D" id="3.40.1350.10">
    <property type="match status" value="1"/>
</dbReference>
<dbReference type="CDD" id="cd20736">
    <property type="entry name" value="PoNe_Nuclease"/>
    <property type="match status" value="1"/>
</dbReference>
<evidence type="ECO:0000256" key="1">
    <source>
        <dbReference type="ARBA" id="ARBA00006738"/>
    </source>
</evidence>
<dbReference type="EMBL" id="DSFC01000175">
    <property type="protein sequence ID" value="HEV09370.1"/>
    <property type="molecule type" value="Genomic_DNA"/>
</dbReference>
<dbReference type="PANTHER" id="PTHR34039">
    <property type="entry name" value="UPF0102 PROTEIN YRAN"/>
    <property type="match status" value="1"/>
</dbReference>
<protein>
    <recommendedName>
        <fullName evidence="2">UPF0102 protein ENO34_03095</fullName>
    </recommendedName>
</protein>
<dbReference type="InterPro" id="IPR011856">
    <property type="entry name" value="tRNA_endonuc-like_dom_sf"/>
</dbReference>
<dbReference type="NCBIfam" id="NF009150">
    <property type="entry name" value="PRK12497.1-3"/>
    <property type="match status" value="1"/>
</dbReference>
<dbReference type="InterPro" id="IPR003509">
    <property type="entry name" value="UPF0102_YraN-like"/>
</dbReference>
<proteinExistence type="inferred from homology"/>
<dbReference type="HAMAP" id="MF_00048">
    <property type="entry name" value="UPF0102"/>
    <property type="match status" value="1"/>
</dbReference>
<comment type="caution">
    <text evidence="3">The sequence shown here is derived from an EMBL/GenBank/DDBJ whole genome shotgun (WGS) entry which is preliminary data.</text>
</comment>
<dbReference type="Pfam" id="PF02021">
    <property type="entry name" value="UPF0102"/>
    <property type="match status" value="1"/>
</dbReference>
<accession>A0A831YAZ6</accession>